<dbReference type="InterPro" id="IPR027417">
    <property type="entry name" value="P-loop_NTPase"/>
</dbReference>
<feature type="domain" description="ABC transporter" evidence="11">
    <location>
        <begin position="5"/>
        <end position="220"/>
    </location>
</feature>
<keyword evidence="8" id="KW-1278">Translocase</keyword>
<evidence type="ECO:0000256" key="6">
    <source>
        <dbReference type="ARBA" id="ARBA00022840"/>
    </source>
</evidence>
<organism evidence="12 13">
    <name type="scientific">Gynuella sunshinyii YC6258</name>
    <dbReference type="NCBI Taxonomy" id="1445510"/>
    <lineage>
        <taxon>Bacteria</taxon>
        <taxon>Pseudomonadati</taxon>
        <taxon>Pseudomonadota</taxon>
        <taxon>Gammaproteobacteria</taxon>
        <taxon>Oceanospirillales</taxon>
        <taxon>Saccharospirillaceae</taxon>
        <taxon>Gynuella</taxon>
    </lineage>
</organism>
<dbReference type="GO" id="GO:0005524">
    <property type="term" value="F:ATP binding"/>
    <property type="evidence" value="ECO:0007669"/>
    <property type="project" value="UniProtKB-KW"/>
</dbReference>
<evidence type="ECO:0000256" key="10">
    <source>
        <dbReference type="ARBA" id="ARBA00023136"/>
    </source>
</evidence>
<dbReference type="PATRIC" id="fig|1445510.3.peg.3865"/>
<evidence type="ECO:0000259" key="11">
    <source>
        <dbReference type="PROSITE" id="PS50893"/>
    </source>
</evidence>
<dbReference type="GO" id="GO:0016887">
    <property type="term" value="F:ATP hydrolysis activity"/>
    <property type="evidence" value="ECO:0007669"/>
    <property type="project" value="InterPro"/>
</dbReference>
<sequence length="240" mass="26619">MTTLIKASGLGFSRQEKQILDNIHVTLEKGSLVTLIGPNGAGKSTLVKILLGILPPDCGQIERLSGLKIGYMPQKLHIDNTMPLTVSRFLSLPQKQPALRIEQVLNMTGVVHLANQYVQKLSGGEMQRVLLSRALINEPDLLVLDEPVQGVDFTGEVALYELIQRIRDELGCGILMVSHDLHIVMAKTDQVLCLNHHLCCSGEPETVSQHPEFRQLFGHHSSIGVYTHHHDHHHHLSEQG</sequence>
<dbReference type="InterPro" id="IPR003593">
    <property type="entry name" value="AAA+_ATPase"/>
</dbReference>
<dbReference type="OrthoDB" id="9780942at2"/>
<dbReference type="InterPro" id="IPR050153">
    <property type="entry name" value="Metal_Ion_Import_ABC"/>
</dbReference>
<dbReference type="GO" id="GO:0010043">
    <property type="term" value="P:response to zinc ion"/>
    <property type="evidence" value="ECO:0007669"/>
    <property type="project" value="TreeGrafter"/>
</dbReference>
<proteinExistence type="predicted"/>
<evidence type="ECO:0000256" key="1">
    <source>
        <dbReference type="ARBA" id="ARBA00022448"/>
    </source>
</evidence>
<dbReference type="SMART" id="SM00382">
    <property type="entry name" value="AAA"/>
    <property type="match status" value="1"/>
</dbReference>
<dbReference type="FunFam" id="3.40.50.300:FF:000392">
    <property type="entry name" value="Zinc import ATP-binding protein ZnuC"/>
    <property type="match status" value="1"/>
</dbReference>
<dbReference type="PROSITE" id="PS50893">
    <property type="entry name" value="ABC_TRANSPORTER_2"/>
    <property type="match status" value="1"/>
</dbReference>
<dbReference type="HOGENOM" id="CLU_000604_1_11_6"/>
<keyword evidence="4" id="KW-0547">Nucleotide-binding</keyword>
<dbReference type="PANTHER" id="PTHR42734:SF9">
    <property type="entry name" value="ZINC IMPORT ATP-BINDING PROTEIN ZNUC"/>
    <property type="match status" value="1"/>
</dbReference>
<reference evidence="12 13" key="1">
    <citation type="submission" date="2014-01" db="EMBL/GenBank/DDBJ databases">
        <title>Full genme sequencing of cellulolytic bacterium Gynuella sunshinyii YC6258T gen. nov., sp. nov.</title>
        <authorList>
            <person name="Khan H."/>
            <person name="Chung E.J."/>
            <person name="Chung Y.R."/>
        </authorList>
    </citation>
    <scope>NUCLEOTIDE SEQUENCE [LARGE SCALE GENOMIC DNA]</scope>
    <source>
        <strain evidence="12 13">YC6258</strain>
    </source>
</reference>
<dbReference type="GO" id="GO:0006829">
    <property type="term" value="P:zinc ion transport"/>
    <property type="evidence" value="ECO:0007669"/>
    <property type="project" value="UniProtKB-KW"/>
</dbReference>
<keyword evidence="10" id="KW-0472">Membrane</keyword>
<protein>
    <submittedName>
        <fullName evidence="12">ABC-type Mn/Zn transport system, ATPase component</fullName>
    </submittedName>
</protein>
<dbReference type="InterPro" id="IPR003439">
    <property type="entry name" value="ABC_transporter-like_ATP-bd"/>
</dbReference>
<keyword evidence="5" id="KW-0862">Zinc</keyword>
<evidence type="ECO:0000313" key="12">
    <source>
        <dbReference type="EMBL" id="AJQ95925.1"/>
    </source>
</evidence>
<dbReference type="KEGG" id="gsn:YC6258_03889"/>
<dbReference type="PROSITE" id="PS00211">
    <property type="entry name" value="ABC_TRANSPORTER_1"/>
    <property type="match status" value="1"/>
</dbReference>
<dbReference type="EMBL" id="CP007142">
    <property type="protein sequence ID" value="AJQ95925.1"/>
    <property type="molecule type" value="Genomic_DNA"/>
</dbReference>
<dbReference type="STRING" id="1445510.YC6258_03889"/>
<keyword evidence="2" id="KW-1003">Cell membrane</keyword>
<dbReference type="AlphaFoldDB" id="A0A0C5V980"/>
<keyword evidence="1" id="KW-0813">Transport</keyword>
<evidence type="ECO:0000256" key="5">
    <source>
        <dbReference type="ARBA" id="ARBA00022833"/>
    </source>
</evidence>
<keyword evidence="7" id="KW-0864">Zinc transport</keyword>
<evidence type="ECO:0000313" key="13">
    <source>
        <dbReference type="Proteomes" id="UP000032266"/>
    </source>
</evidence>
<keyword evidence="13" id="KW-1185">Reference proteome</keyword>
<keyword evidence="6" id="KW-0067">ATP-binding</keyword>
<accession>A0A0C5V980</accession>
<dbReference type="PANTHER" id="PTHR42734">
    <property type="entry name" value="METAL TRANSPORT SYSTEM ATP-BINDING PROTEIN TM_0124-RELATED"/>
    <property type="match status" value="1"/>
</dbReference>
<evidence type="ECO:0000256" key="3">
    <source>
        <dbReference type="ARBA" id="ARBA00022519"/>
    </source>
</evidence>
<name>A0A0C5V980_9GAMM</name>
<keyword evidence="3" id="KW-0997">Cell inner membrane</keyword>
<dbReference type="Pfam" id="PF00005">
    <property type="entry name" value="ABC_tran"/>
    <property type="match status" value="1"/>
</dbReference>
<dbReference type="SUPFAM" id="SSF52540">
    <property type="entry name" value="P-loop containing nucleoside triphosphate hydrolases"/>
    <property type="match status" value="1"/>
</dbReference>
<dbReference type="InterPro" id="IPR017871">
    <property type="entry name" value="ABC_transporter-like_CS"/>
</dbReference>
<gene>
    <name evidence="12" type="ORF">YC6258_03889</name>
</gene>
<evidence type="ECO:0000256" key="4">
    <source>
        <dbReference type="ARBA" id="ARBA00022741"/>
    </source>
</evidence>
<evidence type="ECO:0000256" key="2">
    <source>
        <dbReference type="ARBA" id="ARBA00022475"/>
    </source>
</evidence>
<keyword evidence="9" id="KW-0406">Ion transport</keyword>
<dbReference type="Proteomes" id="UP000032266">
    <property type="component" value="Chromosome"/>
</dbReference>
<evidence type="ECO:0000256" key="8">
    <source>
        <dbReference type="ARBA" id="ARBA00022967"/>
    </source>
</evidence>
<dbReference type="Gene3D" id="3.40.50.300">
    <property type="entry name" value="P-loop containing nucleotide triphosphate hydrolases"/>
    <property type="match status" value="1"/>
</dbReference>
<dbReference type="NCBIfam" id="NF007090">
    <property type="entry name" value="PRK09544.1"/>
    <property type="match status" value="1"/>
</dbReference>
<evidence type="ECO:0000256" key="7">
    <source>
        <dbReference type="ARBA" id="ARBA00022906"/>
    </source>
</evidence>
<dbReference type="RefSeq" id="WP_044618073.1">
    <property type="nucleotide sequence ID" value="NZ_CP007142.1"/>
</dbReference>
<evidence type="ECO:0000256" key="9">
    <source>
        <dbReference type="ARBA" id="ARBA00023065"/>
    </source>
</evidence>